<dbReference type="PANTHER" id="PTHR46828:SF2">
    <property type="entry name" value="ENDO-1,4-BETA-XYLANASE A-RELATED"/>
    <property type="match status" value="1"/>
</dbReference>
<evidence type="ECO:0000256" key="8">
    <source>
        <dbReference type="ARBA" id="ARBA00023326"/>
    </source>
</evidence>
<comment type="pathway">
    <text evidence="2">Glycan degradation; xylan degradation.</text>
</comment>
<keyword evidence="8" id="KW-0624">Polysaccharide degradation</keyword>
<sequence length="476" mass="52378">MRRKHSLLGIFTATVMGLAMMPGASIVSFAADQFEQGTDAEGYDWELWNQYGQGSASMTHPGNGCYSCEWSNIENVLFRAGKRFGFNATKTWKEYDNIAINYDVDYQPSGNSYLCCHGWMMNPTVEYYIVEDWGNWRPPGTEVQGSVEIDGVTYDLYTSMREDKPSIFNDHDTFPQYWSVRRPSQKSSKGTIRVSDHFAAWEKIGWNMDGALYEVALNVEGYQSSGKANVKKNEIIFGADPVPVPEVPDTPEIPEDGIYFQSGFEVGTDGWSGRGDAKAEQGSTAFAGEGGLTVIGRTDTWNGAATKLDSKSFVPGSSYSFSVMAMQDAAASDEFKLTLQYTDADGKEQYDTVAEGSGKKGEWVQLSNTSYTIPAGASSLLLYVETAESKNDFCIDEACAGVEGTEFTAEPAEVKPLLGDVDLNGRVELKDLITLQKYILGEKETVDAVTADLNADEAVDVFDLALLKRELLKKKN</sequence>
<dbReference type="Gene3D" id="2.60.120.180">
    <property type="match status" value="1"/>
</dbReference>
<evidence type="ECO:0000256" key="4">
    <source>
        <dbReference type="ARBA" id="ARBA00022651"/>
    </source>
</evidence>
<organism evidence="11">
    <name type="scientific">uncultured microorganism</name>
    <dbReference type="NCBI Taxonomy" id="358574"/>
    <lineage>
        <taxon>unclassified sequences</taxon>
        <taxon>environmental samples</taxon>
    </lineage>
</organism>
<dbReference type="CAZy" id="CBM22">
    <property type="family name" value="Carbohydrate-Binding Module Family 22"/>
</dbReference>
<dbReference type="GO" id="GO:0031176">
    <property type="term" value="F:endo-1,4-beta-xylanase activity"/>
    <property type="evidence" value="ECO:0007669"/>
    <property type="project" value="UniProtKB-EC"/>
</dbReference>
<dbReference type="AlphaFoldDB" id="D5KQI2"/>
<accession>D5KQI2</accession>
<dbReference type="SUPFAM" id="SSF63446">
    <property type="entry name" value="Type I dockerin domain"/>
    <property type="match status" value="1"/>
</dbReference>
<dbReference type="InterPro" id="IPR033123">
    <property type="entry name" value="GH11_dom"/>
</dbReference>
<comment type="catalytic activity">
    <reaction evidence="1">
        <text>Endohydrolysis of (1-&gt;4)-beta-D-xylosidic linkages in xylans.</text>
        <dbReference type="EC" id="3.2.1.8"/>
    </reaction>
</comment>
<dbReference type="InterPro" id="IPR013320">
    <property type="entry name" value="ConA-like_dom_sf"/>
</dbReference>
<evidence type="ECO:0000259" key="10">
    <source>
        <dbReference type="PROSITE" id="PS51766"/>
    </source>
</evidence>
<dbReference type="PRINTS" id="PR00911">
    <property type="entry name" value="GLHYDRLASE11"/>
</dbReference>
<proteinExistence type="predicted"/>
<evidence type="ECO:0000256" key="1">
    <source>
        <dbReference type="ARBA" id="ARBA00000681"/>
    </source>
</evidence>
<keyword evidence="5" id="KW-0378">Hydrolase</keyword>
<dbReference type="InterPro" id="IPR003305">
    <property type="entry name" value="CenC_carb-bd"/>
</dbReference>
<dbReference type="InterPro" id="IPR016134">
    <property type="entry name" value="Dockerin_dom"/>
</dbReference>
<keyword evidence="4 11" id="KW-0858">Xylan degradation</keyword>
<dbReference type="PROSITE" id="PS00777">
    <property type="entry name" value="GH11_2"/>
    <property type="match status" value="1"/>
</dbReference>
<dbReference type="EMBL" id="GU590786">
    <property type="protein sequence ID" value="ADD13451.1"/>
    <property type="molecule type" value="Genomic_DNA"/>
</dbReference>
<dbReference type="SUPFAM" id="SSF49785">
    <property type="entry name" value="Galactose-binding domain-like"/>
    <property type="match status" value="1"/>
</dbReference>
<evidence type="ECO:0000256" key="6">
    <source>
        <dbReference type="ARBA" id="ARBA00023277"/>
    </source>
</evidence>
<dbReference type="Pfam" id="PF00457">
    <property type="entry name" value="Glyco_hydro_11"/>
    <property type="match status" value="1"/>
</dbReference>
<dbReference type="Gene3D" id="2.60.120.260">
    <property type="entry name" value="Galactose-binding domain-like"/>
    <property type="match status" value="1"/>
</dbReference>
<evidence type="ECO:0000256" key="3">
    <source>
        <dbReference type="ARBA" id="ARBA00012590"/>
    </source>
</evidence>
<dbReference type="Pfam" id="PF00404">
    <property type="entry name" value="Dockerin_1"/>
    <property type="match status" value="1"/>
</dbReference>
<dbReference type="CAZy" id="GH11">
    <property type="family name" value="Glycoside Hydrolase Family 11"/>
</dbReference>
<feature type="domain" description="GH11" evidence="9">
    <location>
        <begin position="31"/>
        <end position="233"/>
    </location>
</feature>
<dbReference type="UniPathway" id="UPA00114"/>
<dbReference type="InterPro" id="IPR033119">
    <property type="entry name" value="GH11_AS_2"/>
</dbReference>
<dbReference type="Pfam" id="PF02018">
    <property type="entry name" value="CBM_4_9"/>
    <property type="match status" value="1"/>
</dbReference>
<dbReference type="InterPro" id="IPR001137">
    <property type="entry name" value="Glyco_hydro_11"/>
</dbReference>
<dbReference type="InterPro" id="IPR002105">
    <property type="entry name" value="Dockerin_1_rpt"/>
</dbReference>
<keyword evidence="6" id="KW-0119">Carbohydrate metabolism</keyword>
<dbReference type="CDD" id="cd14256">
    <property type="entry name" value="Dockerin_I"/>
    <property type="match status" value="1"/>
</dbReference>
<evidence type="ECO:0000313" key="11">
    <source>
        <dbReference type="EMBL" id="ADD13451.1"/>
    </source>
</evidence>
<dbReference type="EC" id="3.2.1.8" evidence="3"/>
<feature type="domain" description="Dockerin" evidence="10">
    <location>
        <begin position="414"/>
        <end position="476"/>
    </location>
</feature>
<reference evidence="11" key="1">
    <citation type="journal article" date="2010" name="Appl. Microbiol. Biotechnol.">
        <title>Direct and efficient cloning of full-length genes from environmental DNA by RT-qPCR and modified TAIL-PCR.</title>
        <authorList>
            <person name="Huang H."/>
            <person name="Wang G."/>
            <person name="Zhao Y."/>
            <person name="Shi P."/>
            <person name="Luo H."/>
            <person name="Yao B."/>
        </authorList>
    </citation>
    <scope>NUCLEOTIDE SEQUENCE</scope>
</reference>
<evidence type="ECO:0000259" key="9">
    <source>
        <dbReference type="PROSITE" id="PS51761"/>
    </source>
</evidence>
<evidence type="ECO:0000256" key="2">
    <source>
        <dbReference type="ARBA" id="ARBA00004851"/>
    </source>
</evidence>
<dbReference type="InterPro" id="IPR013319">
    <property type="entry name" value="GH11/12"/>
</dbReference>
<dbReference type="PROSITE" id="PS51766">
    <property type="entry name" value="DOCKERIN"/>
    <property type="match status" value="1"/>
</dbReference>
<dbReference type="PROSITE" id="PS51761">
    <property type="entry name" value="GH11_3"/>
    <property type="match status" value="1"/>
</dbReference>
<name>D5KQI2_9ZZZZ</name>
<evidence type="ECO:0000256" key="7">
    <source>
        <dbReference type="ARBA" id="ARBA00023295"/>
    </source>
</evidence>
<dbReference type="InterPro" id="IPR008979">
    <property type="entry name" value="Galactose-bd-like_sf"/>
</dbReference>
<dbReference type="GO" id="GO:0045493">
    <property type="term" value="P:xylan catabolic process"/>
    <property type="evidence" value="ECO:0007669"/>
    <property type="project" value="UniProtKB-UniPathway"/>
</dbReference>
<dbReference type="PANTHER" id="PTHR46828">
    <property type="entry name" value="ENDO-1,4-BETA-XYLANASE A-RELATED"/>
    <property type="match status" value="1"/>
</dbReference>
<dbReference type="SUPFAM" id="SSF49899">
    <property type="entry name" value="Concanavalin A-like lectins/glucanases"/>
    <property type="match status" value="1"/>
</dbReference>
<evidence type="ECO:0000256" key="5">
    <source>
        <dbReference type="ARBA" id="ARBA00022801"/>
    </source>
</evidence>
<keyword evidence="7" id="KW-0326">Glycosidase</keyword>
<dbReference type="InterPro" id="IPR036439">
    <property type="entry name" value="Dockerin_dom_sf"/>
</dbReference>
<dbReference type="Gene3D" id="1.10.1330.10">
    <property type="entry name" value="Dockerin domain"/>
    <property type="match status" value="1"/>
</dbReference>
<protein>
    <recommendedName>
        <fullName evidence="3">endo-1,4-beta-xylanase</fullName>
        <ecNumber evidence="3">3.2.1.8</ecNumber>
    </recommendedName>
</protein>